<sequence length="123" mass="13999">MKPESRILVITQPLGGIYVGIVVRGVMGLEDVLPIDTCKSIAMFIESRRKIAGEIKYVYVANDVDEGCRRLFQELHNRNIVKVVSAEFLPQQLRRAVLEAESVAKLIAYRFITALRDDRGFKY</sequence>
<gene>
    <name evidence="1" type="ORF">EYH02_04445</name>
</gene>
<proteinExistence type="predicted"/>
<dbReference type="EMBL" id="DQTV01000081">
    <property type="protein sequence ID" value="HIP57299.1"/>
    <property type="molecule type" value="Genomic_DNA"/>
</dbReference>
<dbReference type="AlphaFoldDB" id="A0A832YYR8"/>
<dbReference type="Proteomes" id="UP000605805">
    <property type="component" value="Unassembled WGS sequence"/>
</dbReference>
<evidence type="ECO:0000313" key="1">
    <source>
        <dbReference type="EMBL" id="HIP57299.1"/>
    </source>
</evidence>
<reference evidence="1" key="1">
    <citation type="journal article" date="2020" name="ISME J.">
        <title>Gammaproteobacteria mediating utilization of methyl-, sulfur- and petroleum organic compounds in deep ocean hydrothermal plumes.</title>
        <authorList>
            <person name="Zhou Z."/>
            <person name="Liu Y."/>
            <person name="Pan J."/>
            <person name="Cron B.R."/>
            <person name="Toner B.M."/>
            <person name="Anantharaman K."/>
            <person name="Breier J.A."/>
            <person name="Dick G.J."/>
            <person name="Li M."/>
        </authorList>
    </citation>
    <scope>NUCLEOTIDE SEQUENCE</scope>
    <source>
        <strain evidence="1">SZUA-1435</strain>
    </source>
</reference>
<organism evidence="1 2">
    <name type="scientific">Ignisphaera aggregans</name>
    <dbReference type="NCBI Taxonomy" id="334771"/>
    <lineage>
        <taxon>Archaea</taxon>
        <taxon>Thermoproteota</taxon>
        <taxon>Thermoprotei</taxon>
        <taxon>Desulfurococcales</taxon>
        <taxon>Desulfurococcaceae</taxon>
        <taxon>Ignisphaera</taxon>
    </lineage>
</organism>
<name>A0A832YYR8_9CREN</name>
<comment type="caution">
    <text evidence="1">The sequence shown here is derived from an EMBL/GenBank/DDBJ whole genome shotgun (WGS) entry which is preliminary data.</text>
</comment>
<protein>
    <submittedName>
        <fullName evidence="1">Uncharacterized protein</fullName>
    </submittedName>
</protein>
<accession>A0A832YYR8</accession>
<evidence type="ECO:0000313" key="2">
    <source>
        <dbReference type="Proteomes" id="UP000605805"/>
    </source>
</evidence>